<keyword evidence="2 4" id="KW-0238">DNA-binding</keyword>
<accession>A0A2A3YMH9</accession>
<dbReference type="SUPFAM" id="SSF46689">
    <property type="entry name" value="Homeodomain-like"/>
    <property type="match status" value="1"/>
</dbReference>
<evidence type="ECO:0000256" key="4">
    <source>
        <dbReference type="PROSITE-ProRule" id="PRU00335"/>
    </source>
</evidence>
<comment type="caution">
    <text evidence="7">The sequence shown here is derived from an EMBL/GenBank/DDBJ whole genome shotgun (WGS) entry which is preliminary data.</text>
</comment>
<protein>
    <recommendedName>
        <fullName evidence="6">HTH tetR-type domain-containing protein</fullName>
    </recommendedName>
</protein>
<sequence>MCPSASARDHRRSPLPRYDTGMPSTHGRAPDPRPARTRAAIFAAARDLSATDGEITVNALARRAGVSRAAFYSHFSGLDDLVAAMFGSMFELQYTRAEQLIADGGDMHRIVQSAAATMVAYVDRHHAFLRGALEWKFSHSTYLILVKTLSDLHVIALERLGDEVPPSFPIAEAARFYAGGTLDVLIQWLVETGDDARAGVELDSSRVTAALLRLLPSWYTGLQPEDPVPTDLVVGDLFADSLHEDS</sequence>
<dbReference type="EMBL" id="NRGR01000005">
    <property type="protein sequence ID" value="PCC40514.1"/>
    <property type="molecule type" value="Genomic_DNA"/>
</dbReference>
<feature type="DNA-binding region" description="H-T-H motif" evidence="4">
    <location>
        <begin position="56"/>
        <end position="75"/>
    </location>
</feature>
<evidence type="ECO:0000313" key="7">
    <source>
        <dbReference type="EMBL" id="PCC40514.1"/>
    </source>
</evidence>
<reference evidence="7 8" key="1">
    <citation type="journal article" date="2017" name="Elife">
        <title>Extensive horizontal gene transfer in cheese-associated bacteria.</title>
        <authorList>
            <person name="Bonham K.S."/>
            <person name="Wolfe B.E."/>
            <person name="Dutton R.J."/>
        </authorList>
    </citation>
    <scope>NUCLEOTIDE SEQUENCE [LARGE SCALE GENOMIC DNA]</scope>
    <source>
        <strain evidence="7 8">341_9</strain>
    </source>
</reference>
<dbReference type="Proteomes" id="UP000218598">
    <property type="component" value="Unassembled WGS sequence"/>
</dbReference>
<keyword evidence="8" id="KW-1185">Reference proteome</keyword>
<dbReference type="GO" id="GO:0003700">
    <property type="term" value="F:DNA-binding transcription factor activity"/>
    <property type="evidence" value="ECO:0007669"/>
    <property type="project" value="TreeGrafter"/>
</dbReference>
<dbReference type="InterPro" id="IPR050109">
    <property type="entry name" value="HTH-type_TetR-like_transc_reg"/>
</dbReference>
<organism evidence="7 8">
    <name type="scientific">Brachybacterium alimentarium</name>
    <dbReference type="NCBI Taxonomy" id="47845"/>
    <lineage>
        <taxon>Bacteria</taxon>
        <taxon>Bacillati</taxon>
        <taxon>Actinomycetota</taxon>
        <taxon>Actinomycetes</taxon>
        <taxon>Micrococcales</taxon>
        <taxon>Dermabacteraceae</taxon>
        <taxon>Brachybacterium</taxon>
    </lineage>
</organism>
<dbReference type="AlphaFoldDB" id="A0A2A3YMH9"/>
<proteinExistence type="predicted"/>
<evidence type="ECO:0000313" key="8">
    <source>
        <dbReference type="Proteomes" id="UP000218598"/>
    </source>
</evidence>
<dbReference type="GO" id="GO:0000976">
    <property type="term" value="F:transcription cis-regulatory region binding"/>
    <property type="evidence" value="ECO:0007669"/>
    <property type="project" value="TreeGrafter"/>
</dbReference>
<dbReference type="InterPro" id="IPR009057">
    <property type="entry name" value="Homeodomain-like_sf"/>
</dbReference>
<feature type="domain" description="HTH tetR-type" evidence="6">
    <location>
        <begin position="35"/>
        <end position="93"/>
    </location>
</feature>
<dbReference type="PANTHER" id="PTHR30055">
    <property type="entry name" value="HTH-TYPE TRANSCRIPTIONAL REGULATOR RUTR"/>
    <property type="match status" value="1"/>
</dbReference>
<keyword evidence="1" id="KW-0805">Transcription regulation</keyword>
<dbReference type="Pfam" id="PF00440">
    <property type="entry name" value="TetR_N"/>
    <property type="match status" value="1"/>
</dbReference>
<dbReference type="InterPro" id="IPR001647">
    <property type="entry name" value="HTH_TetR"/>
</dbReference>
<gene>
    <name evidence="7" type="ORF">CIK66_01640</name>
</gene>
<feature type="region of interest" description="Disordered" evidence="5">
    <location>
        <begin position="1"/>
        <end position="34"/>
    </location>
</feature>
<dbReference type="OrthoDB" id="3196926at2"/>
<dbReference type="PROSITE" id="PS50977">
    <property type="entry name" value="HTH_TETR_2"/>
    <property type="match status" value="1"/>
</dbReference>
<name>A0A2A3YMH9_9MICO</name>
<evidence type="ECO:0000256" key="1">
    <source>
        <dbReference type="ARBA" id="ARBA00023015"/>
    </source>
</evidence>
<evidence type="ECO:0000256" key="3">
    <source>
        <dbReference type="ARBA" id="ARBA00023163"/>
    </source>
</evidence>
<evidence type="ECO:0000256" key="5">
    <source>
        <dbReference type="SAM" id="MobiDB-lite"/>
    </source>
</evidence>
<dbReference type="Gene3D" id="1.10.357.10">
    <property type="entry name" value="Tetracycline Repressor, domain 2"/>
    <property type="match status" value="1"/>
</dbReference>
<evidence type="ECO:0000256" key="2">
    <source>
        <dbReference type="ARBA" id="ARBA00023125"/>
    </source>
</evidence>
<dbReference type="PANTHER" id="PTHR30055:SF234">
    <property type="entry name" value="HTH-TYPE TRANSCRIPTIONAL REGULATOR BETI"/>
    <property type="match status" value="1"/>
</dbReference>
<evidence type="ECO:0000259" key="6">
    <source>
        <dbReference type="PROSITE" id="PS50977"/>
    </source>
</evidence>
<keyword evidence="3" id="KW-0804">Transcription</keyword>